<gene>
    <name evidence="2" type="ORF">BRAFLDRAFT_66960</name>
</gene>
<feature type="compositionally biased region" description="Low complexity" evidence="1">
    <location>
        <begin position="892"/>
        <end position="922"/>
    </location>
</feature>
<dbReference type="InParanoid" id="C3YYE1"/>
<feature type="region of interest" description="Disordered" evidence="1">
    <location>
        <begin position="1006"/>
        <end position="1025"/>
    </location>
</feature>
<accession>C3YYE1</accession>
<feature type="compositionally biased region" description="Basic and acidic residues" evidence="1">
    <location>
        <begin position="673"/>
        <end position="684"/>
    </location>
</feature>
<feature type="region of interest" description="Disordered" evidence="1">
    <location>
        <begin position="957"/>
        <end position="995"/>
    </location>
</feature>
<feature type="compositionally biased region" description="Low complexity" evidence="1">
    <location>
        <begin position="973"/>
        <end position="993"/>
    </location>
</feature>
<feature type="region of interest" description="Disordered" evidence="1">
    <location>
        <begin position="412"/>
        <end position="440"/>
    </location>
</feature>
<feature type="compositionally biased region" description="Polar residues" evidence="1">
    <location>
        <begin position="1006"/>
        <end position="1017"/>
    </location>
</feature>
<dbReference type="AlphaFoldDB" id="C3YYE1"/>
<reference evidence="2" key="1">
    <citation type="journal article" date="2008" name="Nature">
        <title>The amphioxus genome and the evolution of the chordate karyotype.</title>
        <authorList>
            <consortium name="US DOE Joint Genome Institute (JGI-PGF)"/>
            <person name="Putnam N.H."/>
            <person name="Butts T."/>
            <person name="Ferrier D.E.K."/>
            <person name="Furlong R.F."/>
            <person name="Hellsten U."/>
            <person name="Kawashima T."/>
            <person name="Robinson-Rechavi M."/>
            <person name="Shoguchi E."/>
            <person name="Terry A."/>
            <person name="Yu J.-K."/>
            <person name="Benito-Gutierrez E.L."/>
            <person name="Dubchak I."/>
            <person name="Garcia-Fernandez J."/>
            <person name="Gibson-Brown J.J."/>
            <person name="Grigoriev I.V."/>
            <person name="Horton A.C."/>
            <person name="de Jong P.J."/>
            <person name="Jurka J."/>
            <person name="Kapitonov V.V."/>
            <person name="Kohara Y."/>
            <person name="Kuroki Y."/>
            <person name="Lindquist E."/>
            <person name="Lucas S."/>
            <person name="Osoegawa K."/>
            <person name="Pennacchio L.A."/>
            <person name="Salamov A.A."/>
            <person name="Satou Y."/>
            <person name="Sauka-Spengler T."/>
            <person name="Schmutz J."/>
            <person name="Shin-I T."/>
            <person name="Toyoda A."/>
            <person name="Bronner-Fraser M."/>
            <person name="Fujiyama A."/>
            <person name="Holland L.Z."/>
            <person name="Holland P.W.H."/>
            <person name="Satoh N."/>
            <person name="Rokhsar D.S."/>
        </authorList>
    </citation>
    <scope>NUCLEOTIDE SEQUENCE [LARGE SCALE GENOMIC DNA]</scope>
    <source>
        <strain evidence="2">S238N-H82</strain>
        <tissue evidence="2">Testes</tissue>
    </source>
</reference>
<proteinExistence type="predicted"/>
<evidence type="ECO:0000313" key="2">
    <source>
        <dbReference type="EMBL" id="EEN54581.1"/>
    </source>
</evidence>
<feature type="region of interest" description="Disordered" evidence="1">
    <location>
        <begin position="206"/>
        <end position="239"/>
    </location>
</feature>
<sequence>MPYKPPPSICRWTVKCCIVLKALVSKVFQRFSLTSAVAVLWHNRKRFEKIVSTEIVKLNKNAIHFSTTPFTMRWAELLDNIEREVKEVFPNKRYRLDVLKEDIHNGPSTLIDIKVTDRTLGKRLLIDCHQLKRKELRIQEIDFLANYALDEDCTHAALVASADSNLADQVQEHAVRVGVAVVRFEPTTFRHNIGQVFNNAVVLQQKKQRDDTRNNKTSLNLKSTVQKHAQNEKNSGPTTCVPRKSYCRNGKEIYHLKSEGVSSFKGTSRDLVSSSWWLRKGTSTLWKTGTIQVQPSDVWQIHHVPDLQQLPQNLCEDLTDQPQLTFHSAPRAVPNQQYRDIWERRQSPIWLFNTRLPRGVNHVTEGPITPTVVVQPSHGPTGGFVPADTFPAQRHTKVEDSAIYSLSGRSFTATTKSSPKGEHPKAMVEDPNTSNSGALSPKTAALTMMETMRGNLTKLFDETSQPPSSQETARVTGILQGQTQNNRNNDFSVVLSYPKVVKHKVLEPIVIVVGKVGEVALVKTMSVALLQLKTIIDTLYPLVGVFPQQLVSTLAYSVHLVRVTSTLIRRTPQRHAKKPRRAKFNTRSLTPQCSHGGGRLLVQGWRPIASPQNFQPMRRQRQQPIKIQGAADVCQVGRPQRHGAHILESQNDPEATEDEQRNGFSEGDQNVPADREEGPLHSHDSQSAVSEVTPVKSEPSGDEQTYNSSTSHANDVESLSPVKSEHLEPLVLETSVKVASTEPPSDDQGVEQTTTTYTLENVEDSDVKKEDTREESRGNGRGSHSSIDDDSDDVNNDVVQKPVLHGLFEPLKAESNVKSEPGIVASHNLEHSIGSNAKEQTSILSDESDNEDNGMSFTDESLGGEEHFVGNPTPKAESLDSGCEEEQACTASSRKSSSSSFYSFLSFFSFSSSTSSSPSPSSDDTKMKEDGGEEKFKMPNIETVDSEAVDSLYCEGAGKEEKDAPRDYGVTPSCRKLSRYSSRSSSTSSSSDSVLFATPTRLSSGELSRVKYSNSPLNKYDGSPDMRIRVNRSSMLGSPDGSPRNTNGTPDMRWAENRESLCVKSPQGVPLNVNRSPDMRWKFNRDALLEKSPQGALLNVDGTPVTRNHARRGRSNASTRTLVFT</sequence>
<feature type="compositionally biased region" description="Basic and acidic residues" evidence="1">
    <location>
        <begin position="957"/>
        <end position="966"/>
    </location>
</feature>
<feature type="compositionally biased region" description="Polar residues" evidence="1">
    <location>
        <begin position="833"/>
        <end position="845"/>
    </location>
</feature>
<feature type="region of interest" description="Disordered" evidence="1">
    <location>
        <begin position="572"/>
        <end position="591"/>
    </location>
</feature>
<feature type="compositionally biased region" description="Basic and acidic residues" evidence="1">
    <location>
        <begin position="923"/>
        <end position="937"/>
    </location>
</feature>
<feature type="compositionally biased region" description="Basic and acidic residues" evidence="1">
    <location>
        <begin position="419"/>
        <end position="428"/>
    </location>
</feature>
<dbReference type="EMBL" id="GG666565">
    <property type="protein sequence ID" value="EEN54581.1"/>
    <property type="molecule type" value="Genomic_DNA"/>
</dbReference>
<evidence type="ECO:0000256" key="1">
    <source>
        <dbReference type="SAM" id="MobiDB-lite"/>
    </source>
</evidence>
<feature type="compositionally biased region" description="Basic residues" evidence="1">
    <location>
        <begin position="572"/>
        <end position="584"/>
    </location>
</feature>
<feature type="compositionally biased region" description="Polar residues" evidence="1">
    <location>
        <begin position="702"/>
        <end position="713"/>
    </location>
</feature>
<name>C3YYE1_BRAFL</name>
<feature type="region of interest" description="Disordered" evidence="1">
    <location>
        <begin position="644"/>
        <end position="942"/>
    </location>
</feature>
<feature type="compositionally biased region" description="Polar residues" evidence="1">
    <location>
        <begin position="215"/>
        <end position="238"/>
    </location>
</feature>
<protein>
    <submittedName>
        <fullName evidence="2">Uncharacterized protein</fullName>
    </submittedName>
</protein>
<organism>
    <name type="scientific">Branchiostoma floridae</name>
    <name type="common">Florida lancelet</name>
    <name type="synonym">Amphioxus</name>
    <dbReference type="NCBI Taxonomy" id="7739"/>
    <lineage>
        <taxon>Eukaryota</taxon>
        <taxon>Metazoa</taxon>
        <taxon>Chordata</taxon>
        <taxon>Cephalochordata</taxon>
        <taxon>Leptocardii</taxon>
        <taxon>Amphioxiformes</taxon>
        <taxon>Branchiostomatidae</taxon>
        <taxon>Branchiostoma</taxon>
    </lineage>
</organism>
<feature type="compositionally biased region" description="Basic and acidic residues" evidence="1">
    <location>
        <begin position="765"/>
        <end position="778"/>
    </location>
</feature>
<feature type="compositionally biased region" description="Polar residues" evidence="1">
    <location>
        <begin position="750"/>
        <end position="759"/>
    </location>
</feature>